<accession>A0ABS3Q241</accession>
<dbReference type="Gene3D" id="3.30.2090.10">
    <property type="entry name" value="Multidrug efflux transporter AcrB TolC docking domain, DN and DC subdomains"/>
    <property type="match status" value="2"/>
</dbReference>
<keyword evidence="2" id="KW-0472">Membrane</keyword>
<feature type="transmembrane region" description="Helical" evidence="2">
    <location>
        <begin position="408"/>
        <end position="432"/>
    </location>
</feature>
<dbReference type="SUPFAM" id="SSF82714">
    <property type="entry name" value="Multidrug efflux transporter AcrB TolC docking domain, DN and DC subdomains"/>
    <property type="match status" value="2"/>
</dbReference>
<feature type="transmembrane region" description="Helical" evidence="2">
    <location>
        <begin position="356"/>
        <end position="375"/>
    </location>
</feature>
<feature type="transmembrane region" description="Helical" evidence="2">
    <location>
        <begin position="1011"/>
        <end position="1031"/>
    </location>
</feature>
<dbReference type="Gene3D" id="3.30.70.1320">
    <property type="entry name" value="Multidrug efflux transporter AcrB pore domain like"/>
    <property type="match status" value="1"/>
</dbReference>
<feature type="compositionally biased region" description="Polar residues" evidence="1">
    <location>
        <begin position="1147"/>
        <end position="1177"/>
    </location>
</feature>
<dbReference type="Proteomes" id="UP000664835">
    <property type="component" value="Unassembled WGS sequence"/>
</dbReference>
<dbReference type="PRINTS" id="PR00702">
    <property type="entry name" value="ACRIFLAVINRP"/>
</dbReference>
<feature type="region of interest" description="Disordered" evidence="1">
    <location>
        <begin position="1127"/>
        <end position="1192"/>
    </location>
</feature>
<dbReference type="PANTHER" id="PTHR32063">
    <property type="match status" value="1"/>
</dbReference>
<feature type="compositionally biased region" description="Polar residues" evidence="1">
    <location>
        <begin position="1071"/>
        <end position="1080"/>
    </location>
</feature>
<feature type="region of interest" description="Disordered" evidence="1">
    <location>
        <begin position="1068"/>
        <end position="1091"/>
    </location>
</feature>
<dbReference type="SUPFAM" id="SSF82866">
    <property type="entry name" value="Multidrug efflux transporter AcrB transmembrane domain"/>
    <property type="match status" value="2"/>
</dbReference>
<feature type="transmembrane region" description="Helical" evidence="2">
    <location>
        <begin position="936"/>
        <end position="956"/>
    </location>
</feature>
<keyword evidence="4" id="KW-1185">Reference proteome</keyword>
<evidence type="ECO:0000256" key="2">
    <source>
        <dbReference type="SAM" id="Phobius"/>
    </source>
</evidence>
<feature type="transmembrane region" description="Helical" evidence="2">
    <location>
        <begin position="23"/>
        <end position="41"/>
    </location>
</feature>
<proteinExistence type="predicted"/>
<feature type="transmembrane region" description="Helical" evidence="2">
    <location>
        <begin position="453"/>
        <end position="473"/>
    </location>
</feature>
<dbReference type="InterPro" id="IPR001036">
    <property type="entry name" value="Acrflvin-R"/>
</dbReference>
<feature type="transmembrane region" description="Helical" evidence="2">
    <location>
        <begin position="1037"/>
        <end position="1058"/>
    </location>
</feature>
<dbReference type="SUPFAM" id="SSF82693">
    <property type="entry name" value="Multidrug efflux transporter AcrB pore domain, PN1, PN2, PC1 and PC2 subdomains"/>
    <property type="match status" value="3"/>
</dbReference>
<dbReference type="Gene3D" id="3.30.70.1440">
    <property type="entry name" value="Multidrug efflux transporter AcrB pore domain"/>
    <property type="match status" value="1"/>
</dbReference>
<keyword evidence="2" id="KW-1133">Transmembrane helix</keyword>
<evidence type="ECO:0000256" key="1">
    <source>
        <dbReference type="SAM" id="MobiDB-lite"/>
    </source>
</evidence>
<dbReference type="InterPro" id="IPR027463">
    <property type="entry name" value="AcrB_DN_DC_subdom"/>
</dbReference>
<feature type="transmembrane region" description="Helical" evidence="2">
    <location>
        <begin position="910"/>
        <end position="929"/>
    </location>
</feature>
<keyword evidence="2" id="KW-0812">Transmembrane</keyword>
<organism evidence="3 4">
    <name type="scientific">Thiomicrorhabdus marina</name>
    <dbReference type="NCBI Taxonomy" id="2818442"/>
    <lineage>
        <taxon>Bacteria</taxon>
        <taxon>Pseudomonadati</taxon>
        <taxon>Pseudomonadota</taxon>
        <taxon>Gammaproteobacteria</taxon>
        <taxon>Thiotrichales</taxon>
        <taxon>Piscirickettsiaceae</taxon>
        <taxon>Thiomicrorhabdus</taxon>
    </lineage>
</organism>
<sequence>MAHAEQSHDIAGNIARKYINSPITPLFLIASFLIGVFGVIFTPRQEDPQISVPMADIMIQYPGASAKQVEALVSEPLERLLKEIDGVKHVYSASMRGQSLITVQYVVGENTEKALVNLYNKMSANADIVPPGVHRPIIKPKGADDVPMVTFTLSSNSLDSSQLRLLGLDALQSLGEIDGASQGYVIGGEAHEIKIQVLPEKLAGYNISLTQIGQAINAANSEIETGSLEANQQVYTVYTGDFLRGVEDIENLLVGIQDGAPVYVRDIAKVTATSSDVSRQVNFYTGQGYDGDKPSVDGRSAITIALAKKPGTNGVSVANDAIERMESLKGVIIPPDVDVSISRNYGQSANDKVNNLIFKLFIATGAVTILVWIFLGWRAGTVVSIVIPSVILSTVFMAWILGFTIDRVSLFALIFSIGILVDDAVVVLENIYRRWLMSNSSDTNTSVDAVAEVGNPTIIATLAVIAALMPMAFVSGMMGPYMAPIPALGSVAMFISLFAAFAFTPWLAMRIKPSMAYLHKAEEKEHAQSEKFERFFRGILTSLLIGKAKGWGFLVGIVAAFGISIFLIYETLVPVKLLPFDNKPDMSVVINFPEGTAMPVTANLTHQLVKALQEVPEVKTMESYVGTAAPYDFNGLVRHYYLRQNPWESDIQIHLVGLDKRNRSSHEIAEAIRNQLRPIVGETPATIQIVEMPPGPPVLQAVVGEIYGPDEASRQATAQALTDVFGEASNLSDVDNFLSSPYDSWRFVIDKQKALESGISVANINKTLEMAMGGYKLGDVKQGFVREPTYITLEVPLEVRIDFARLGSIPIVSQNGTKVPLSELGNFVLEKEQGVIYHKDLRPVEYVTANGIGRLGAPIYGMLEAQNIIDNSESLNGLSGNFISRPEGVSETGFMWAGEWTVTYETFRDMGLAFGVALLIIYMLVVWEFKNFLIPLIVMAPIPLTLIGIIPGHWIMGAEFTATSMIGFIALAGIIVRNSILLVDFTRQEITHGLSVTEAVIQACKARTRPIIITAAALVLGSSVILFDPIFQGMAISLMFGVVVATMLTLVVIPLGCVSARSAFEDDINSENDPTINTAASAKPDSNPEQFAEQSDKLDCAKEDSDCNENLVQSSDPHPEVIAQSATREQRLKDSAQAGSAVDDGNNKTTSQTEKTNDYLSESASLQHGSTRKSLQAKQAAKTHLKEESDEI</sequence>
<dbReference type="PANTHER" id="PTHR32063:SF16">
    <property type="entry name" value="CATION EFFLUX SYSTEM (ACRB_ACRD_ACRF FAMILY)"/>
    <property type="match status" value="1"/>
</dbReference>
<evidence type="ECO:0000313" key="3">
    <source>
        <dbReference type="EMBL" id="MBO1926397.1"/>
    </source>
</evidence>
<evidence type="ECO:0000313" key="4">
    <source>
        <dbReference type="Proteomes" id="UP000664835"/>
    </source>
</evidence>
<dbReference type="Pfam" id="PF00873">
    <property type="entry name" value="ACR_tran"/>
    <property type="match status" value="1"/>
</dbReference>
<feature type="transmembrane region" description="Helical" evidence="2">
    <location>
        <begin position="962"/>
        <end position="983"/>
    </location>
</feature>
<feature type="transmembrane region" description="Helical" evidence="2">
    <location>
        <begin position="382"/>
        <end position="402"/>
    </location>
</feature>
<name>A0ABS3Q241_9GAMM</name>
<dbReference type="Gene3D" id="3.30.70.1430">
    <property type="entry name" value="Multidrug efflux transporter AcrB pore domain"/>
    <property type="match status" value="2"/>
</dbReference>
<comment type="caution">
    <text evidence="3">The sequence shown here is derived from an EMBL/GenBank/DDBJ whole genome shotgun (WGS) entry which is preliminary data.</text>
</comment>
<gene>
    <name evidence="3" type="ORF">J3998_02325</name>
</gene>
<dbReference type="Gene3D" id="1.20.1640.10">
    <property type="entry name" value="Multidrug efflux transporter AcrB transmembrane domain"/>
    <property type="match status" value="2"/>
</dbReference>
<protein>
    <submittedName>
        <fullName evidence="3">Efflux RND transporter permease subunit</fullName>
    </submittedName>
</protein>
<dbReference type="EMBL" id="JAGETV010000002">
    <property type="protein sequence ID" value="MBO1926397.1"/>
    <property type="molecule type" value="Genomic_DNA"/>
</dbReference>
<dbReference type="RefSeq" id="WP_208147266.1">
    <property type="nucleotide sequence ID" value="NZ_JAGETV010000002.1"/>
</dbReference>
<reference evidence="3 4" key="1">
    <citation type="submission" date="2021-03" db="EMBL/GenBank/DDBJ databases">
        <title>Thiomicrorhabdus sp.nov.,novel sulfur-oxidizing bacteria isolated from coastal sediment.</title>
        <authorList>
            <person name="Liu X."/>
        </authorList>
    </citation>
    <scope>NUCLEOTIDE SEQUENCE [LARGE SCALE GENOMIC DNA]</scope>
    <source>
        <strain evidence="3 4">6S2-11</strain>
    </source>
</reference>
<feature type="transmembrane region" description="Helical" evidence="2">
    <location>
        <begin position="485"/>
        <end position="508"/>
    </location>
</feature>
<feature type="transmembrane region" description="Helical" evidence="2">
    <location>
        <begin position="551"/>
        <end position="569"/>
    </location>
</feature>